<dbReference type="InterPro" id="IPR029052">
    <property type="entry name" value="Metallo-depent_PP-like"/>
</dbReference>
<protein>
    <submittedName>
        <fullName evidence="2">Metallophosphoesterase domain-protein 1</fullName>
    </submittedName>
</protein>
<dbReference type="CDD" id="cd07379">
    <property type="entry name" value="MPP_239FB"/>
    <property type="match status" value="1"/>
</dbReference>
<dbReference type="Gene3D" id="3.60.21.10">
    <property type="match status" value="1"/>
</dbReference>
<keyword evidence="3" id="KW-1185">Reference proteome</keyword>
<organism evidence="2 3">
    <name type="scientific">Favolaschia claudopus</name>
    <dbReference type="NCBI Taxonomy" id="2862362"/>
    <lineage>
        <taxon>Eukaryota</taxon>
        <taxon>Fungi</taxon>
        <taxon>Dikarya</taxon>
        <taxon>Basidiomycota</taxon>
        <taxon>Agaricomycotina</taxon>
        <taxon>Agaricomycetes</taxon>
        <taxon>Agaricomycetidae</taxon>
        <taxon>Agaricales</taxon>
        <taxon>Marasmiineae</taxon>
        <taxon>Mycenaceae</taxon>
        <taxon>Favolaschia</taxon>
    </lineage>
</organism>
<comment type="caution">
    <text evidence="2">The sequence shown here is derived from an EMBL/GenBank/DDBJ whole genome shotgun (WGS) entry which is preliminary data.</text>
</comment>
<evidence type="ECO:0000313" key="3">
    <source>
        <dbReference type="Proteomes" id="UP001362999"/>
    </source>
</evidence>
<dbReference type="AlphaFoldDB" id="A0AAW0EH99"/>
<dbReference type="InterPro" id="IPR051693">
    <property type="entry name" value="UPF0046_metallophosphoest"/>
</dbReference>
<dbReference type="PANTHER" id="PTHR12905:SF18">
    <property type="entry name" value="ESTER HYDROLASE, PUTATIVE (AFU_ORTHOLOGUE AFUA_4G03130)-RELATED"/>
    <property type="match status" value="1"/>
</dbReference>
<dbReference type="Pfam" id="PF00149">
    <property type="entry name" value="Metallophos"/>
    <property type="match status" value="1"/>
</dbReference>
<gene>
    <name evidence="2" type="ORF">R3P38DRAFT_2826117</name>
</gene>
<dbReference type="PANTHER" id="PTHR12905">
    <property type="entry name" value="METALLOPHOSPHOESTERASE"/>
    <property type="match status" value="1"/>
</dbReference>
<dbReference type="GO" id="GO:0016787">
    <property type="term" value="F:hydrolase activity"/>
    <property type="evidence" value="ECO:0007669"/>
    <property type="project" value="InterPro"/>
</dbReference>
<name>A0AAW0EH99_9AGAR</name>
<accession>A0AAW0EH99</accession>
<dbReference type="SUPFAM" id="SSF56300">
    <property type="entry name" value="Metallo-dependent phosphatases"/>
    <property type="match status" value="1"/>
</dbReference>
<evidence type="ECO:0000313" key="2">
    <source>
        <dbReference type="EMBL" id="KAK7064717.1"/>
    </source>
</evidence>
<sequence>MDGLDAILNRRTPTAWEEFWASPVLYVARKTYEWSTRPPALPTEAPDSSIRVVCISDTHNTHLSQPPLPEGDILIHAGDLTQAGSATEIGDALAWLSSQPHPHKVIVAGNHDVRFAEKEVRTRLLQANPTILYLEDSAATLTVRGRTLRLYGSPRTPKYGSWAFQYLRSDSAAIWADVPAFTDILITHGPPLGHLDLGGGCEGLLAAVWRVRPRLHVFGHMHGGRGVARVTWSRAQRAYEDVCKGRRPWAGLVRLIFWAIVDKFKPVGDVETTILVNAAAVGGRRDDKKMGPTVVRI</sequence>
<dbReference type="InterPro" id="IPR004843">
    <property type="entry name" value="Calcineurin-like_PHP"/>
</dbReference>
<dbReference type="EMBL" id="JAWWNJ010000001">
    <property type="protein sequence ID" value="KAK7064717.1"/>
    <property type="molecule type" value="Genomic_DNA"/>
</dbReference>
<proteinExistence type="predicted"/>
<feature type="domain" description="Calcineurin-like phosphoesterase" evidence="1">
    <location>
        <begin position="51"/>
        <end position="223"/>
    </location>
</feature>
<evidence type="ECO:0000259" key="1">
    <source>
        <dbReference type="Pfam" id="PF00149"/>
    </source>
</evidence>
<dbReference type="Proteomes" id="UP001362999">
    <property type="component" value="Unassembled WGS sequence"/>
</dbReference>
<reference evidence="2 3" key="1">
    <citation type="journal article" date="2024" name="J Genomics">
        <title>Draft genome sequencing and assembly of Favolaschia claudopus CIRM-BRFM 2984 isolated from oak limbs.</title>
        <authorList>
            <person name="Navarro D."/>
            <person name="Drula E."/>
            <person name="Chaduli D."/>
            <person name="Cazenave R."/>
            <person name="Ahrendt S."/>
            <person name="Wang J."/>
            <person name="Lipzen A."/>
            <person name="Daum C."/>
            <person name="Barry K."/>
            <person name="Grigoriev I.V."/>
            <person name="Favel A."/>
            <person name="Rosso M.N."/>
            <person name="Martin F."/>
        </authorList>
    </citation>
    <scope>NUCLEOTIDE SEQUENCE [LARGE SCALE GENOMIC DNA]</scope>
    <source>
        <strain evidence="2 3">CIRM-BRFM 2984</strain>
    </source>
</reference>